<reference evidence="3 4" key="1">
    <citation type="journal article" date="2023" name="Life. Sci Alliance">
        <title>Evolutionary insights into 3D genome organization and epigenetic landscape of Vigna mungo.</title>
        <authorList>
            <person name="Junaid A."/>
            <person name="Singh B."/>
            <person name="Bhatia S."/>
        </authorList>
    </citation>
    <scope>NUCLEOTIDE SEQUENCE [LARGE SCALE GENOMIC DNA]</scope>
    <source>
        <strain evidence="3">Urdbean</strain>
    </source>
</reference>
<keyword evidence="1" id="KW-0472">Membrane</keyword>
<evidence type="ECO:0000313" key="3">
    <source>
        <dbReference type="EMBL" id="WVY90226.1"/>
    </source>
</evidence>
<dbReference type="EMBL" id="CP144690">
    <property type="protein sequence ID" value="WVY90226.1"/>
    <property type="molecule type" value="Genomic_DNA"/>
</dbReference>
<dbReference type="InterPro" id="IPR056924">
    <property type="entry name" value="SH3_Tf2-1"/>
</dbReference>
<dbReference type="Proteomes" id="UP001374535">
    <property type="component" value="Chromosome 11"/>
</dbReference>
<dbReference type="AlphaFoldDB" id="A0AAQ3MFG8"/>
<keyword evidence="1" id="KW-1133">Transmembrane helix</keyword>
<dbReference type="PANTHER" id="PTHR46148:SF52">
    <property type="entry name" value="OS04G0603800 PROTEIN"/>
    <property type="match status" value="1"/>
</dbReference>
<feature type="domain" description="Tf2-1-like SH3-like" evidence="2">
    <location>
        <begin position="17"/>
        <end position="78"/>
    </location>
</feature>
<name>A0AAQ3MFG8_VIGMU</name>
<accession>A0AAQ3MFG8</accession>
<dbReference type="PANTHER" id="PTHR46148">
    <property type="entry name" value="CHROMO DOMAIN-CONTAINING PROTEIN"/>
    <property type="match status" value="1"/>
</dbReference>
<feature type="transmembrane region" description="Helical" evidence="1">
    <location>
        <begin position="73"/>
        <end position="93"/>
    </location>
</feature>
<sequence>MKQQADKKRGDTQLEVGDLALVKLQPHRQQFVALRKHQKLRLKFFLPFQVIQKIGLVAYKMKLLEAGKIHHVFHILLLISSKIILYYNMYLCLSLHQNLVLQFSYGKY</sequence>
<keyword evidence="1" id="KW-0812">Transmembrane</keyword>
<gene>
    <name evidence="3" type="ORF">V8G54_035740</name>
</gene>
<dbReference type="Pfam" id="PF24626">
    <property type="entry name" value="SH3_Tf2-1"/>
    <property type="match status" value="1"/>
</dbReference>
<keyword evidence="4" id="KW-1185">Reference proteome</keyword>
<proteinExistence type="predicted"/>
<organism evidence="3 4">
    <name type="scientific">Vigna mungo</name>
    <name type="common">Black gram</name>
    <name type="synonym">Phaseolus mungo</name>
    <dbReference type="NCBI Taxonomy" id="3915"/>
    <lineage>
        <taxon>Eukaryota</taxon>
        <taxon>Viridiplantae</taxon>
        <taxon>Streptophyta</taxon>
        <taxon>Embryophyta</taxon>
        <taxon>Tracheophyta</taxon>
        <taxon>Spermatophyta</taxon>
        <taxon>Magnoliopsida</taxon>
        <taxon>eudicotyledons</taxon>
        <taxon>Gunneridae</taxon>
        <taxon>Pentapetalae</taxon>
        <taxon>rosids</taxon>
        <taxon>fabids</taxon>
        <taxon>Fabales</taxon>
        <taxon>Fabaceae</taxon>
        <taxon>Papilionoideae</taxon>
        <taxon>50 kb inversion clade</taxon>
        <taxon>NPAAA clade</taxon>
        <taxon>indigoferoid/millettioid clade</taxon>
        <taxon>Phaseoleae</taxon>
        <taxon>Vigna</taxon>
    </lineage>
</organism>
<evidence type="ECO:0000259" key="2">
    <source>
        <dbReference type="Pfam" id="PF24626"/>
    </source>
</evidence>
<protein>
    <recommendedName>
        <fullName evidence="2">Tf2-1-like SH3-like domain-containing protein</fullName>
    </recommendedName>
</protein>
<evidence type="ECO:0000313" key="4">
    <source>
        <dbReference type="Proteomes" id="UP001374535"/>
    </source>
</evidence>
<evidence type="ECO:0000256" key="1">
    <source>
        <dbReference type="SAM" id="Phobius"/>
    </source>
</evidence>